<comment type="caution">
    <text evidence="2">The sequence shown here is derived from an EMBL/GenBank/DDBJ whole genome shotgun (WGS) entry which is preliminary data.</text>
</comment>
<name>A0ABQ4DQ37_9CELL</name>
<evidence type="ECO:0000313" key="2">
    <source>
        <dbReference type="EMBL" id="GIG41465.1"/>
    </source>
</evidence>
<protein>
    <recommendedName>
        <fullName evidence="1">Mycothiol-dependent maleylpyruvate isomerase metal-binding domain-containing protein</fullName>
    </recommendedName>
</protein>
<keyword evidence="3" id="KW-1185">Reference proteome</keyword>
<dbReference type="EMBL" id="BONP01000026">
    <property type="protein sequence ID" value="GIG41465.1"/>
    <property type="molecule type" value="Genomic_DNA"/>
</dbReference>
<gene>
    <name evidence="2" type="ORF">Cph01nite_32270</name>
</gene>
<proteinExistence type="predicted"/>
<dbReference type="InterPro" id="IPR034660">
    <property type="entry name" value="DinB/YfiT-like"/>
</dbReference>
<organism evidence="2 3">
    <name type="scientific">Cellulomonas phragmiteti</name>
    <dbReference type="NCBI Taxonomy" id="478780"/>
    <lineage>
        <taxon>Bacteria</taxon>
        <taxon>Bacillati</taxon>
        <taxon>Actinomycetota</taxon>
        <taxon>Actinomycetes</taxon>
        <taxon>Micrococcales</taxon>
        <taxon>Cellulomonadaceae</taxon>
        <taxon>Cellulomonas</taxon>
    </lineage>
</organism>
<dbReference type="Proteomes" id="UP000614741">
    <property type="component" value="Unassembled WGS sequence"/>
</dbReference>
<feature type="domain" description="Mycothiol-dependent maleylpyruvate isomerase metal-binding" evidence="1">
    <location>
        <begin position="10"/>
        <end position="158"/>
    </location>
</feature>
<accession>A0ABQ4DQ37</accession>
<evidence type="ECO:0000259" key="1">
    <source>
        <dbReference type="Pfam" id="PF11716"/>
    </source>
</evidence>
<dbReference type="RefSeq" id="WP_203675744.1">
    <property type="nucleotide sequence ID" value="NZ_BONP01000026.1"/>
</dbReference>
<dbReference type="Pfam" id="PF11716">
    <property type="entry name" value="MDMPI_N"/>
    <property type="match status" value="1"/>
</dbReference>
<evidence type="ECO:0000313" key="3">
    <source>
        <dbReference type="Proteomes" id="UP000614741"/>
    </source>
</evidence>
<dbReference type="InterPro" id="IPR024344">
    <property type="entry name" value="MDMPI_metal-binding"/>
</dbReference>
<sequence length="209" mass="22433">MSRDDAFLLAADAVLALVDQPDVTVRWSEPSALPLLSVGALAVHLGNQVVRAAQLVDRDPGDLPVLADADAHYARSAWPTAAPEDPVNDRSGDETAALDGPVALHDRVVAHRDAFRAALASGAARDVVPVPWAGWALRREDFLLTRLLEVVVHADDLAVSVGLTTPTFPPEVFDPVRDLLVRLAVARHGQARVVAALTRRERAQPIHAF</sequence>
<reference evidence="2 3" key="1">
    <citation type="submission" date="2021-01" db="EMBL/GenBank/DDBJ databases">
        <title>Whole genome shotgun sequence of Cellulomonas phragmiteti NBRC 110785.</title>
        <authorList>
            <person name="Komaki H."/>
            <person name="Tamura T."/>
        </authorList>
    </citation>
    <scope>NUCLEOTIDE SEQUENCE [LARGE SCALE GENOMIC DNA]</scope>
    <source>
        <strain evidence="2 3">NBRC 110785</strain>
    </source>
</reference>
<dbReference type="Gene3D" id="1.20.120.450">
    <property type="entry name" value="dinb family like domain"/>
    <property type="match status" value="1"/>
</dbReference>
<dbReference type="SUPFAM" id="SSF109854">
    <property type="entry name" value="DinB/YfiT-like putative metalloenzymes"/>
    <property type="match status" value="1"/>
</dbReference>